<reference evidence="1 2" key="1">
    <citation type="submission" date="2023-01" db="EMBL/GenBank/DDBJ databases">
        <title>Analysis of 21 Apiospora genomes using comparative genomics revels a genus with tremendous synthesis potential of carbohydrate active enzymes and secondary metabolites.</title>
        <authorList>
            <person name="Sorensen T."/>
        </authorList>
    </citation>
    <scope>NUCLEOTIDE SEQUENCE [LARGE SCALE GENOMIC DNA]</scope>
    <source>
        <strain evidence="1 2">CBS 83171</strain>
    </source>
</reference>
<proteinExistence type="predicted"/>
<comment type="caution">
    <text evidence="1">The sequence shown here is derived from an EMBL/GenBank/DDBJ whole genome shotgun (WGS) entry which is preliminary data.</text>
</comment>
<dbReference type="Gene3D" id="1.50.10.10">
    <property type="match status" value="1"/>
</dbReference>
<sequence>MAEHQSDLYFANPTTGALRSPTPYKELLACLGRITTLNPPVHTCSTGWAFHGFYSGPTSIAYLFWRLSILYPELEFKQQSLLEWAESYLSLGAPGHRPAPTANNCGIDNETLAHTAMEVLMADDAGAARKLCSFERVINDEINDDGFNDWRYGRAGYLYYLRLCKSSPSFIDNPRINEAIEKTVRRILKVPQPWIRHGKETAGPQGTVGIICQIVLSMPQVAAELQELLASLLDEHFDDGIVQFCQGGPGFVLSLRSLQPYYPDLATKIAAAISRAQSDLWRRGLLKKMPCLCHGIAGNALALDDQAQFLHFLSFMSTEDMAERGWLRDIELSRQDMASLFTGEAGRAWSWAVADQSLSKTCIGFNDV</sequence>
<evidence type="ECO:0000313" key="1">
    <source>
        <dbReference type="EMBL" id="KAK8052707.1"/>
    </source>
</evidence>
<dbReference type="PRINTS" id="PR01950">
    <property type="entry name" value="LANCSUPER"/>
</dbReference>
<dbReference type="Proteomes" id="UP001446871">
    <property type="component" value="Unassembled WGS sequence"/>
</dbReference>
<dbReference type="PANTHER" id="PTHR12736:SF7">
    <property type="entry name" value="LANC-LIKE PROTEIN 3"/>
    <property type="match status" value="1"/>
</dbReference>
<dbReference type="EMBL" id="JAQQWM010000008">
    <property type="protein sequence ID" value="KAK8052707.1"/>
    <property type="molecule type" value="Genomic_DNA"/>
</dbReference>
<dbReference type="SMART" id="SM01260">
    <property type="entry name" value="LANC_like"/>
    <property type="match status" value="1"/>
</dbReference>
<name>A0ABR1U1C4_9PEZI</name>
<dbReference type="Pfam" id="PF05147">
    <property type="entry name" value="LANC_like"/>
    <property type="match status" value="1"/>
</dbReference>
<dbReference type="InterPro" id="IPR012341">
    <property type="entry name" value="6hp_glycosidase-like_sf"/>
</dbReference>
<dbReference type="SUPFAM" id="SSF158745">
    <property type="entry name" value="LanC-like"/>
    <property type="match status" value="1"/>
</dbReference>
<keyword evidence="2" id="KW-1185">Reference proteome</keyword>
<evidence type="ECO:0000313" key="2">
    <source>
        <dbReference type="Proteomes" id="UP001446871"/>
    </source>
</evidence>
<gene>
    <name evidence="1" type="ORF">PG996_012008</name>
</gene>
<protein>
    <submittedName>
        <fullName evidence="1">Uncharacterized protein</fullName>
    </submittedName>
</protein>
<organism evidence="1 2">
    <name type="scientific">Apiospora saccharicola</name>
    <dbReference type="NCBI Taxonomy" id="335842"/>
    <lineage>
        <taxon>Eukaryota</taxon>
        <taxon>Fungi</taxon>
        <taxon>Dikarya</taxon>
        <taxon>Ascomycota</taxon>
        <taxon>Pezizomycotina</taxon>
        <taxon>Sordariomycetes</taxon>
        <taxon>Xylariomycetidae</taxon>
        <taxon>Amphisphaeriales</taxon>
        <taxon>Apiosporaceae</taxon>
        <taxon>Apiospora</taxon>
    </lineage>
</organism>
<dbReference type="PANTHER" id="PTHR12736">
    <property type="entry name" value="LANC-LIKE PROTEIN"/>
    <property type="match status" value="1"/>
</dbReference>
<dbReference type="InterPro" id="IPR007822">
    <property type="entry name" value="LANC-like"/>
</dbReference>
<accession>A0ABR1U1C4</accession>